<proteinExistence type="inferred from homology"/>
<keyword evidence="2" id="KW-0902">Two-component regulatory system</keyword>
<dbReference type="GO" id="GO:0000160">
    <property type="term" value="P:phosphorelay signal transduction system"/>
    <property type="evidence" value="ECO:0007669"/>
    <property type="project" value="UniProtKB-KW"/>
</dbReference>
<feature type="DNA-binding region" description="OmpR/PhoB-type" evidence="6">
    <location>
        <begin position="1"/>
        <end position="94"/>
    </location>
</feature>
<evidence type="ECO:0000313" key="8">
    <source>
        <dbReference type="EMBL" id="ACR50789.1"/>
    </source>
</evidence>
<dbReference type="InterPro" id="IPR011990">
    <property type="entry name" value="TPR-like_helical_dom_sf"/>
</dbReference>
<gene>
    <name evidence="8" type="primary">tsn17</name>
</gene>
<dbReference type="PANTHER" id="PTHR35807:SF1">
    <property type="entry name" value="TRANSCRIPTIONAL REGULATOR REDD"/>
    <property type="match status" value="1"/>
</dbReference>
<evidence type="ECO:0000256" key="3">
    <source>
        <dbReference type="ARBA" id="ARBA00023015"/>
    </source>
</evidence>
<dbReference type="PANTHER" id="PTHR35807">
    <property type="entry name" value="TRANSCRIPTIONAL REGULATOR REDD-RELATED"/>
    <property type="match status" value="1"/>
</dbReference>
<evidence type="ECO:0000256" key="6">
    <source>
        <dbReference type="PROSITE-ProRule" id="PRU01091"/>
    </source>
</evidence>
<name>D7F1N6_9ACTN</name>
<dbReference type="InterPro" id="IPR036388">
    <property type="entry name" value="WH-like_DNA-bd_sf"/>
</dbReference>
<dbReference type="EMBL" id="FJ462704">
    <property type="protein sequence ID" value="ACR50789.1"/>
    <property type="molecule type" value="Genomic_DNA"/>
</dbReference>
<evidence type="ECO:0000256" key="2">
    <source>
        <dbReference type="ARBA" id="ARBA00023012"/>
    </source>
</evidence>
<dbReference type="InterPro" id="IPR051677">
    <property type="entry name" value="AfsR-DnrI-RedD_regulator"/>
</dbReference>
<dbReference type="InterPro" id="IPR005158">
    <property type="entry name" value="BTAD"/>
</dbReference>
<evidence type="ECO:0000259" key="7">
    <source>
        <dbReference type="PROSITE" id="PS51755"/>
    </source>
</evidence>
<dbReference type="Pfam" id="PF03704">
    <property type="entry name" value="BTAD"/>
    <property type="match status" value="1"/>
</dbReference>
<comment type="similarity">
    <text evidence="1">Belongs to the AfsR/DnrI/RedD regulatory family.</text>
</comment>
<reference evidence="8" key="1">
    <citation type="submission" date="2008-11" db="EMBL/GenBank/DDBJ databases">
        <title>Different origins of the tetronate ring in near mirror-image antibiotics:evidence for convergent evolution?</title>
        <authorList>
            <person name="Demydchuk Y.A."/>
            <person name="Sun Y."/>
            <person name="Leadlay P.F."/>
        </authorList>
    </citation>
    <scope>NUCLEOTIDE SEQUENCE</scope>
    <source>
        <strain evidence="8">NCIMB 11426</strain>
    </source>
</reference>
<keyword evidence="5" id="KW-0804">Transcription</keyword>
<evidence type="ECO:0000256" key="1">
    <source>
        <dbReference type="ARBA" id="ARBA00005820"/>
    </source>
</evidence>
<protein>
    <submittedName>
        <fullName evidence="8">Putative pathway specific activator</fullName>
    </submittedName>
</protein>
<dbReference type="InterPro" id="IPR016032">
    <property type="entry name" value="Sig_transdc_resp-reg_C-effctor"/>
</dbReference>
<dbReference type="InterPro" id="IPR001867">
    <property type="entry name" value="OmpR/PhoB-type_DNA-bd"/>
</dbReference>
<dbReference type="SMART" id="SM01043">
    <property type="entry name" value="BTAD"/>
    <property type="match status" value="1"/>
</dbReference>
<feature type="domain" description="OmpR/PhoB-type" evidence="7">
    <location>
        <begin position="1"/>
        <end position="94"/>
    </location>
</feature>
<dbReference type="AlphaFoldDB" id="D7F1N6"/>
<dbReference type="Gene3D" id="1.25.40.10">
    <property type="entry name" value="Tetratricopeptide repeat domain"/>
    <property type="match status" value="1"/>
</dbReference>
<dbReference type="SUPFAM" id="SSF46894">
    <property type="entry name" value="C-terminal effector domain of the bipartite response regulators"/>
    <property type="match status" value="1"/>
</dbReference>
<accession>D7F1N6</accession>
<dbReference type="GO" id="GO:0003677">
    <property type="term" value="F:DNA binding"/>
    <property type="evidence" value="ECO:0007669"/>
    <property type="project" value="UniProtKB-UniRule"/>
</dbReference>
<dbReference type="SUPFAM" id="SSF48452">
    <property type="entry name" value="TPR-like"/>
    <property type="match status" value="1"/>
</dbReference>
<keyword evidence="4 6" id="KW-0238">DNA-binding</keyword>
<evidence type="ECO:0000256" key="4">
    <source>
        <dbReference type="ARBA" id="ARBA00023125"/>
    </source>
</evidence>
<keyword evidence="3" id="KW-0805">Transcription regulation</keyword>
<evidence type="ECO:0000256" key="5">
    <source>
        <dbReference type="ARBA" id="ARBA00023163"/>
    </source>
</evidence>
<dbReference type="CDD" id="cd15831">
    <property type="entry name" value="BTAD"/>
    <property type="match status" value="1"/>
</dbReference>
<dbReference type="Gene3D" id="1.10.10.10">
    <property type="entry name" value="Winged helix-like DNA-binding domain superfamily/Winged helix DNA-binding domain"/>
    <property type="match status" value="1"/>
</dbReference>
<organism evidence="8">
    <name type="scientific">Streptomyces longisporoflavus</name>
    <dbReference type="NCBI Taxonomy" id="28044"/>
    <lineage>
        <taxon>Bacteria</taxon>
        <taxon>Bacillati</taxon>
        <taxon>Actinomycetota</taxon>
        <taxon>Actinomycetes</taxon>
        <taxon>Kitasatosporales</taxon>
        <taxon>Streptomycetaceae</taxon>
        <taxon>Streptomyces</taxon>
    </lineage>
</organism>
<dbReference type="SMART" id="SM00862">
    <property type="entry name" value="Trans_reg_C"/>
    <property type="match status" value="1"/>
</dbReference>
<dbReference type="PROSITE" id="PS51755">
    <property type="entry name" value="OMPR_PHOB"/>
    <property type="match status" value="1"/>
</dbReference>
<sequence>MKYEILGPLRVTDENGSYFINARKMQVLLTLLLIRAKQVVSIDEAITEIWGTNPPRRATAGIHVYISQLRKFLTRPDRAESPILTQPPGYFLNLGDDEIDVHQFQALMHQGRESMKASQYTDASASFESALALWRGPVLGELHGGPALEGFTAWTHETRLECTELLVEAQLSLGRHLELVGRLYSLTAEHPLREAFYRQLMLALSRSERQADALRVYQHARNILNEELGLEPCRALREMQRAILVNDERLEIATAA</sequence>
<dbReference type="GO" id="GO:0006355">
    <property type="term" value="P:regulation of DNA-templated transcription"/>
    <property type="evidence" value="ECO:0007669"/>
    <property type="project" value="InterPro"/>
</dbReference>
<dbReference type="Pfam" id="PF00486">
    <property type="entry name" value="Trans_reg_C"/>
    <property type="match status" value="1"/>
</dbReference>